<evidence type="ECO:0000259" key="1">
    <source>
        <dbReference type="Pfam" id="PF04994"/>
    </source>
</evidence>
<dbReference type="EMBL" id="CAFBND010000067">
    <property type="protein sequence ID" value="CAB4949015.1"/>
    <property type="molecule type" value="Genomic_DNA"/>
</dbReference>
<dbReference type="AlphaFoldDB" id="A0A6J7S1D6"/>
<dbReference type="EMBL" id="CAFBIZ010000007">
    <property type="protein sequence ID" value="CAB4846190.1"/>
    <property type="molecule type" value="Genomic_DNA"/>
</dbReference>
<proteinExistence type="predicted"/>
<sequence>MTARKGGRLSALGQKSSQHLRDAGITSYDDLEQSGAAEAFLAVKELHPDVTLHLLYALEGVLLGVRWDLLPDDVKARLRTEIGRH</sequence>
<accession>A0A6J7S1D6</accession>
<dbReference type="Gene3D" id="1.10.150.20">
    <property type="entry name" value="5' to 3' exonuclease, C-terminal subdomain"/>
    <property type="match status" value="1"/>
</dbReference>
<evidence type="ECO:0000313" key="2">
    <source>
        <dbReference type="EMBL" id="CAB4846190.1"/>
    </source>
</evidence>
<dbReference type="PANTHER" id="PTHR36121">
    <property type="entry name" value="PROTEIN SXY"/>
    <property type="match status" value="1"/>
</dbReference>
<evidence type="ECO:0000313" key="3">
    <source>
        <dbReference type="EMBL" id="CAB4949015.1"/>
    </source>
</evidence>
<organism evidence="4">
    <name type="scientific">freshwater metagenome</name>
    <dbReference type="NCBI Taxonomy" id="449393"/>
    <lineage>
        <taxon>unclassified sequences</taxon>
        <taxon>metagenomes</taxon>
        <taxon>ecological metagenomes</taxon>
    </lineage>
</organism>
<dbReference type="InterPro" id="IPR007077">
    <property type="entry name" value="TfoX_C"/>
</dbReference>
<feature type="domain" description="TfoX C-terminal" evidence="1">
    <location>
        <begin position="9"/>
        <end position="81"/>
    </location>
</feature>
<reference evidence="4" key="1">
    <citation type="submission" date="2020-05" db="EMBL/GenBank/DDBJ databases">
        <authorList>
            <person name="Chiriac C."/>
            <person name="Salcher M."/>
            <person name="Ghai R."/>
            <person name="Kavagutti S V."/>
        </authorList>
    </citation>
    <scope>NUCLEOTIDE SEQUENCE</scope>
</reference>
<dbReference type="PANTHER" id="PTHR36121:SF1">
    <property type="entry name" value="PROTEIN SXY"/>
    <property type="match status" value="1"/>
</dbReference>
<dbReference type="InterPro" id="IPR047525">
    <property type="entry name" value="TfoX-like"/>
</dbReference>
<dbReference type="Pfam" id="PF04994">
    <property type="entry name" value="TfoX_C"/>
    <property type="match status" value="1"/>
</dbReference>
<protein>
    <submittedName>
        <fullName evidence="4">Unannotated protein</fullName>
    </submittedName>
</protein>
<name>A0A6J7S1D6_9ZZZZ</name>
<dbReference type="EMBL" id="CAFBPU010000028">
    <property type="protein sequence ID" value="CAB5034886.1"/>
    <property type="molecule type" value="Genomic_DNA"/>
</dbReference>
<evidence type="ECO:0000313" key="4">
    <source>
        <dbReference type="EMBL" id="CAB5034886.1"/>
    </source>
</evidence>
<gene>
    <name evidence="2" type="ORF">UFOPK3268_00114</name>
    <name evidence="3" type="ORF">UFOPK3752_01537</name>
    <name evidence="4" type="ORF">UFOPK4150_01418</name>
</gene>